<protein>
    <submittedName>
        <fullName evidence="2">Acyl carrier protein</fullName>
    </submittedName>
</protein>
<dbReference type="Proteomes" id="UP000297549">
    <property type="component" value="Unassembled WGS sequence"/>
</dbReference>
<dbReference type="Gene3D" id="1.10.1200.10">
    <property type="entry name" value="ACP-like"/>
    <property type="match status" value="1"/>
</dbReference>
<reference evidence="2 3" key="1">
    <citation type="submission" date="2019-04" db="EMBL/GenBank/DDBJ databases">
        <authorList>
            <person name="Feng G."/>
            <person name="Zhang J."/>
            <person name="Zhu H."/>
        </authorList>
    </citation>
    <scope>NUCLEOTIDE SEQUENCE [LARGE SCALE GENOMIC DNA]</scope>
    <source>
        <strain evidence="2 3">JCM 31653</strain>
    </source>
</reference>
<proteinExistence type="predicted"/>
<feature type="domain" description="Carrier" evidence="1">
    <location>
        <begin position="7"/>
        <end position="90"/>
    </location>
</feature>
<dbReference type="EMBL" id="SRLC01000002">
    <property type="protein sequence ID" value="TGE21493.1"/>
    <property type="molecule type" value="Genomic_DNA"/>
</dbReference>
<sequence length="132" mass="14850">MLFVSLMEKKDIIRRLWEMLIDAGYERFTNCSPDEIKDELLVDLGLDSMGLLHLMVGIETEFGIEWRANDVNALTLSTLHTIASFLLMEAHNAVVHTYGLAREAFGGSAEGYFQLRPQPIVGHEQFSAAHGR</sequence>
<dbReference type="SUPFAM" id="SSF47336">
    <property type="entry name" value="ACP-like"/>
    <property type="match status" value="1"/>
</dbReference>
<evidence type="ECO:0000313" key="3">
    <source>
        <dbReference type="Proteomes" id="UP000297549"/>
    </source>
</evidence>
<dbReference type="Pfam" id="PF00550">
    <property type="entry name" value="PP-binding"/>
    <property type="match status" value="1"/>
</dbReference>
<evidence type="ECO:0000313" key="2">
    <source>
        <dbReference type="EMBL" id="TGE21493.1"/>
    </source>
</evidence>
<dbReference type="InterPro" id="IPR036736">
    <property type="entry name" value="ACP-like_sf"/>
</dbReference>
<dbReference type="AlphaFoldDB" id="A0A4Z0PX78"/>
<dbReference type="PROSITE" id="PS50075">
    <property type="entry name" value="CARRIER"/>
    <property type="match status" value="1"/>
</dbReference>
<name>A0A4Z0PX78_9BACT</name>
<accession>A0A4Z0PX78</accession>
<keyword evidence="3" id="KW-1185">Reference proteome</keyword>
<organism evidence="2 3">
    <name type="scientific">Hymenobacter aquaticus</name>
    <dbReference type="NCBI Taxonomy" id="1867101"/>
    <lineage>
        <taxon>Bacteria</taxon>
        <taxon>Pseudomonadati</taxon>
        <taxon>Bacteroidota</taxon>
        <taxon>Cytophagia</taxon>
        <taxon>Cytophagales</taxon>
        <taxon>Hymenobacteraceae</taxon>
        <taxon>Hymenobacter</taxon>
    </lineage>
</organism>
<comment type="caution">
    <text evidence="2">The sequence shown here is derived from an EMBL/GenBank/DDBJ whole genome shotgun (WGS) entry which is preliminary data.</text>
</comment>
<gene>
    <name evidence="2" type="ORF">E5K00_14500</name>
</gene>
<dbReference type="InterPro" id="IPR009081">
    <property type="entry name" value="PP-bd_ACP"/>
</dbReference>
<evidence type="ECO:0000259" key="1">
    <source>
        <dbReference type="PROSITE" id="PS50075"/>
    </source>
</evidence>
<dbReference type="OrthoDB" id="2626878at2"/>